<dbReference type="PANTHER" id="PTHR11941">
    <property type="entry name" value="ENOYL-COA HYDRATASE-RELATED"/>
    <property type="match status" value="1"/>
</dbReference>
<dbReference type="EMBL" id="QBLH01003534">
    <property type="protein sequence ID" value="TGZ37562.1"/>
    <property type="molecule type" value="Genomic_DNA"/>
</dbReference>
<dbReference type="GO" id="GO:0006635">
    <property type="term" value="P:fatty acid beta-oxidation"/>
    <property type="evidence" value="ECO:0007669"/>
    <property type="project" value="TreeGrafter"/>
</dbReference>
<dbReference type="InterPro" id="IPR014748">
    <property type="entry name" value="Enoyl-CoA_hydra_C"/>
</dbReference>
<evidence type="ECO:0000256" key="1">
    <source>
        <dbReference type="ARBA" id="ARBA00005254"/>
    </source>
</evidence>
<name>A0A4S2JN23_9HYME</name>
<comment type="similarity">
    <text evidence="1 4">Belongs to the enoyl-CoA hydratase/isomerase family.</text>
</comment>
<dbReference type="InterPro" id="IPR029045">
    <property type="entry name" value="ClpP/crotonase-like_dom_sf"/>
</dbReference>
<dbReference type="PANTHER" id="PTHR11941:SF54">
    <property type="entry name" value="ENOYL-COA HYDRATASE, MITOCHONDRIAL"/>
    <property type="match status" value="1"/>
</dbReference>
<reference evidence="5 6" key="1">
    <citation type="journal article" date="2019" name="Philos. Trans. R. Soc. Lond., B, Biol. Sci.">
        <title>Ant behaviour and brain gene expression of defending hosts depend on the ecological success of the intruding social parasite.</title>
        <authorList>
            <person name="Kaur R."/>
            <person name="Stoldt M."/>
            <person name="Jongepier E."/>
            <person name="Feldmeyer B."/>
            <person name="Menzel F."/>
            <person name="Bornberg-Bauer E."/>
            <person name="Foitzik S."/>
        </authorList>
    </citation>
    <scope>NUCLEOTIDE SEQUENCE [LARGE SCALE GENOMIC DNA]</scope>
    <source>
        <tissue evidence="5">Whole body</tissue>
    </source>
</reference>
<dbReference type="SUPFAM" id="SSF52096">
    <property type="entry name" value="ClpP/crotonase"/>
    <property type="match status" value="2"/>
</dbReference>
<dbReference type="Gene3D" id="1.10.12.10">
    <property type="entry name" value="Lyase 2-enoyl-coa Hydratase, Chain A, domain 2"/>
    <property type="match status" value="1"/>
</dbReference>
<comment type="caution">
    <text evidence="5">The sequence shown here is derived from an EMBL/GenBank/DDBJ whole genome shotgun (WGS) entry which is preliminary data.</text>
</comment>
<dbReference type="Gene3D" id="3.90.226.10">
    <property type="entry name" value="2-enoyl-CoA Hydratase, Chain A, domain 1"/>
    <property type="match status" value="2"/>
</dbReference>
<dbReference type="EC" id="4.2.1.17" evidence="2"/>
<dbReference type="FunFam" id="1.10.12.10:FF:000001">
    <property type="entry name" value="Probable enoyl-CoA hydratase, mitochondrial"/>
    <property type="match status" value="1"/>
</dbReference>
<dbReference type="PROSITE" id="PS00166">
    <property type="entry name" value="ENOYL_COA_HYDRATASE"/>
    <property type="match status" value="1"/>
</dbReference>
<keyword evidence="6" id="KW-1185">Reference proteome</keyword>
<organism evidence="5 6">
    <name type="scientific">Temnothorax longispinosus</name>
    <dbReference type="NCBI Taxonomy" id="300112"/>
    <lineage>
        <taxon>Eukaryota</taxon>
        <taxon>Metazoa</taxon>
        <taxon>Ecdysozoa</taxon>
        <taxon>Arthropoda</taxon>
        <taxon>Hexapoda</taxon>
        <taxon>Insecta</taxon>
        <taxon>Pterygota</taxon>
        <taxon>Neoptera</taxon>
        <taxon>Endopterygota</taxon>
        <taxon>Hymenoptera</taxon>
        <taxon>Apocrita</taxon>
        <taxon>Aculeata</taxon>
        <taxon>Formicoidea</taxon>
        <taxon>Formicidae</taxon>
        <taxon>Myrmicinae</taxon>
        <taxon>Temnothorax</taxon>
    </lineage>
</organism>
<proteinExistence type="inferred from homology"/>
<dbReference type="InterPro" id="IPR018376">
    <property type="entry name" value="Enoyl-CoA_hyd/isom_CS"/>
</dbReference>
<dbReference type="InterPro" id="IPR001753">
    <property type="entry name" value="Enoyl-CoA_hydra/iso"/>
</dbReference>
<evidence type="ECO:0000256" key="2">
    <source>
        <dbReference type="ARBA" id="ARBA00012076"/>
    </source>
</evidence>
<evidence type="ECO:0000313" key="6">
    <source>
        <dbReference type="Proteomes" id="UP000310200"/>
    </source>
</evidence>
<dbReference type="AlphaFoldDB" id="A0A4S2JN23"/>
<dbReference type="GO" id="GO:0005739">
    <property type="term" value="C:mitochondrion"/>
    <property type="evidence" value="ECO:0007669"/>
    <property type="project" value="TreeGrafter"/>
</dbReference>
<sequence length="329" mass="35814">MSASRVSQILFSRVSHAARKPQQFVAPAIRCYSYFEIEIERYLLNARIPAIYAGENAKFGQPEIAIGTIPGAGGTQRLPRIIGKSKAMEMVLTGNMISAEEAEKSGQTSNYEFIKVETAGEKKNVGIVTLNRPKALNALCNQLMTEVNHALDHLNSDSSIAAVVITGNEKAFAAGADIKEMKDNSFASNLRQNFIAHWNGVAKSRKPLIAAVNGYALGGGNELAMMCDIIYAGENAKFGQPEIAIGLVSKIFPTDKVVEEAVKLGEKIASHSPLVVTIAKEAVNAAYETTLQQGLLFEKRMFHSTFSLADRKEGMTAFLEKRPPKYTNE</sequence>
<gene>
    <name evidence="5" type="ORF">DBV15_03884</name>
</gene>
<dbReference type="STRING" id="300112.A0A4S2JN23"/>
<dbReference type="Proteomes" id="UP000310200">
    <property type="component" value="Unassembled WGS sequence"/>
</dbReference>
<protein>
    <recommendedName>
        <fullName evidence="2">enoyl-CoA hydratase</fullName>
        <ecNumber evidence="2">4.2.1.17</ecNumber>
    </recommendedName>
</protein>
<dbReference type="Pfam" id="PF00378">
    <property type="entry name" value="ECH_1"/>
    <property type="match status" value="2"/>
</dbReference>
<evidence type="ECO:0000313" key="5">
    <source>
        <dbReference type="EMBL" id="TGZ37562.1"/>
    </source>
</evidence>
<accession>A0A4S2JN23</accession>
<dbReference type="CDD" id="cd06558">
    <property type="entry name" value="crotonase-like"/>
    <property type="match status" value="2"/>
</dbReference>
<keyword evidence="3" id="KW-0456">Lyase</keyword>
<dbReference type="GO" id="GO:0004300">
    <property type="term" value="F:enoyl-CoA hydratase activity"/>
    <property type="evidence" value="ECO:0007669"/>
    <property type="project" value="UniProtKB-EC"/>
</dbReference>
<evidence type="ECO:0000256" key="3">
    <source>
        <dbReference type="ARBA" id="ARBA00023239"/>
    </source>
</evidence>
<evidence type="ECO:0000256" key="4">
    <source>
        <dbReference type="RuleBase" id="RU003707"/>
    </source>
</evidence>